<dbReference type="Gene3D" id="1.20.1280.50">
    <property type="match status" value="1"/>
</dbReference>
<dbReference type="PROSITE" id="PS50181">
    <property type="entry name" value="FBOX"/>
    <property type="match status" value="1"/>
</dbReference>
<feature type="domain" description="F-box" evidence="1">
    <location>
        <begin position="91"/>
        <end position="137"/>
    </location>
</feature>
<accession>A0AAV7NNN5</accession>
<dbReference type="SUPFAM" id="SSF81383">
    <property type="entry name" value="F-box domain"/>
    <property type="match status" value="1"/>
</dbReference>
<comment type="caution">
    <text evidence="2">The sequence shown here is derived from an EMBL/GenBank/DDBJ whole genome shotgun (WGS) entry which is preliminary data.</text>
</comment>
<dbReference type="Pfam" id="PF12937">
    <property type="entry name" value="F-box-like"/>
    <property type="match status" value="1"/>
</dbReference>
<dbReference type="Proteomes" id="UP001066276">
    <property type="component" value="Chromosome 8"/>
</dbReference>
<protein>
    <recommendedName>
        <fullName evidence="1">F-box domain-containing protein</fullName>
    </recommendedName>
</protein>
<dbReference type="InterPro" id="IPR001810">
    <property type="entry name" value="F-box_dom"/>
</dbReference>
<evidence type="ECO:0000313" key="2">
    <source>
        <dbReference type="EMBL" id="KAJ1117541.1"/>
    </source>
</evidence>
<evidence type="ECO:0000259" key="1">
    <source>
        <dbReference type="PROSITE" id="PS50181"/>
    </source>
</evidence>
<evidence type="ECO:0000313" key="3">
    <source>
        <dbReference type="Proteomes" id="UP001066276"/>
    </source>
</evidence>
<gene>
    <name evidence="2" type="ORF">NDU88_005740</name>
</gene>
<name>A0AAV7NNN5_PLEWA</name>
<dbReference type="SMART" id="SM00256">
    <property type="entry name" value="FBOX"/>
    <property type="match status" value="1"/>
</dbReference>
<organism evidence="2 3">
    <name type="scientific">Pleurodeles waltl</name>
    <name type="common">Iberian ribbed newt</name>
    <dbReference type="NCBI Taxonomy" id="8319"/>
    <lineage>
        <taxon>Eukaryota</taxon>
        <taxon>Metazoa</taxon>
        <taxon>Chordata</taxon>
        <taxon>Craniata</taxon>
        <taxon>Vertebrata</taxon>
        <taxon>Euteleostomi</taxon>
        <taxon>Amphibia</taxon>
        <taxon>Batrachia</taxon>
        <taxon>Caudata</taxon>
        <taxon>Salamandroidea</taxon>
        <taxon>Salamandridae</taxon>
        <taxon>Pleurodelinae</taxon>
        <taxon>Pleurodeles</taxon>
    </lineage>
</organism>
<sequence>MTSLLKEQLYEIQRQAQSPSKDLFHLIVTKTQVILRSWRISVRAEHRMTLPGEVRKSHSDFLLEDILHKQIQRVFGRSTLEYTLNLCRGQYDFLVRMPDHLTVHILSFLGTSDIKRLSETCKKFQKLCNSEDFWEKCQSELPHRLFHVLAWDEWVSCPLMATLCRVVRLLSSLFAILAARRGDSLLGFPSRLIGLLKQQRAHDLAMFS</sequence>
<dbReference type="EMBL" id="JANPWB010000012">
    <property type="protein sequence ID" value="KAJ1117541.1"/>
    <property type="molecule type" value="Genomic_DNA"/>
</dbReference>
<reference evidence="2" key="1">
    <citation type="journal article" date="2022" name="bioRxiv">
        <title>Sequencing and chromosome-scale assembly of the giantPleurodeles waltlgenome.</title>
        <authorList>
            <person name="Brown T."/>
            <person name="Elewa A."/>
            <person name="Iarovenko S."/>
            <person name="Subramanian E."/>
            <person name="Araus A.J."/>
            <person name="Petzold A."/>
            <person name="Susuki M."/>
            <person name="Suzuki K.-i.T."/>
            <person name="Hayashi T."/>
            <person name="Toyoda A."/>
            <person name="Oliveira C."/>
            <person name="Osipova E."/>
            <person name="Leigh N.D."/>
            <person name="Simon A."/>
            <person name="Yun M.H."/>
        </authorList>
    </citation>
    <scope>NUCLEOTIDE SEQUENCE</scope>
    <source>
        <strain evidence="2">20211129_DDA</strain>
        <tissue evidence="2">Liver</tissue>
    </source>
</reference>
<keyword evidence="3" id="KW-1185">Reference proteome</keyword>
<proteinExistence type="predicted"/>
<dbReference type="AlphaFoldDB" id="A0AAV7NNN5"/>
<dbReference type="InterPro" id="IPR036047">
    <property type="entry name" value="F-box-like_dom_sf"/>
</dbReference>